<gene>
    <name evidence="2" type="ORF">GXW78_02700</name>
</gene>
<feature type="non-terminal residue" evidence="2">
    <location>
        <position position="1"/>
    </location>
</feature>
<evidence type="ECO:0000313" key="2">
    <source>
        <dbReference type="EMBL" id="MBR0648559.1"/>
    </source>
</evidence>
<comment type="caution">
    <text evidence="2">The sequence shown here is derived from an EMBL/GenBank/DDBJ whole genome shotgun (WGS) entry which is preliminary data.</text>
</comment>
<name>A0ABS5EC04_9PROT</name>
<dbReference type="EMBL" id="JAAEDI010000003">
    <property type="protein sequence ID" value="MBR0648559.1"/>
    <property type="molecule type" value="Genomic_DNA"/>
</dbReference>
<dbReference type="Pfam" id="PF12770">
    <property type="entry name" value="CHAT"/>
    <property type="match status" value="1"/>
</dbReference>
<proteinExistence type="predicted"/>
<evidence type="ECO:0000313" key="3">
    <source>
        <dbReference type="Proteomes" id="UP000698752"/>
    </source>
</evidence>
<reference evidence="3" key="1">
    <citation type="journal article" date="2021" name="Syst. Appl. Microbiol.">
        <title>Roseomonas hellenica sp. nov., isolated from roots of wild-growing Alkanna tinctoria.</title>
        <authorList>
            <person name="Rat A."/>
            <person name="Naranjo H.D."/>
            <person name="Lebbe L."/>
            <person name="Cnockaert M."/>
            <person name="Krigas N."/>
            <person name="Grigoriadou K."/>
            <person name="Maloupa E."/>
            <person name="Willems A."/>
        </authorList>
    </citation>
    <scope>NUCLEOTIDE SEQUENCE [LARGE SCALE GENOMIC DNA]</scope>
    <source>
        <strain evidence="3">LMG 31159</strain>
    </source>
</reference>
<keyword evidence="3" id="KW-1185">Reference proteome</keyword>
<feature type="domain" description="CHAT" evidence="1">
    <location>
        <begin position="300"/>
        <end position="604"/>
    </location>
</feature>
<protein>
    <submittedName>
        <fullName evidence="2">CHAT domain-containing protein</fullName>
    </submittedName>
</protein>
<accession>A0ABS5EC04</accession>
<dbReference type="RefSeq" id="WP_211865859.1">
    <property type="nucleotide sequence ID" value="NZ_JAAEDI010000003.1"/>
</dbReference>
<dbReference type="InterPro" id="IPR024983">
    <property type="entry name" value="CHAT_dom"/>
</dbReference>
<dbReference type="Proteomes" id="UP000698752">
    <property type="component" value="Unassembled WGS sequence"/>
</dbReference>
<sequence>AQLAAVAPGLPSADVVAARVARTSGAVADSAGSPGQASGYFARSAARFARGVPRSRPYADTLLLQAAAATDAGASAGSVLDPCRRAVSVLRDLREGTSARAMAPCVDAFARSAGGDGQALLAEAFEAAQLAQGSVTTTQIARAAARLSESARNPAAAEAIRQRDEAGRRLAGLYQARDEASAAAGRGGGPSVQEIDGRIAEAQDALTDADQAAQSAAPGFAQLLQSVSSANEVFERLEPGEALTSIFLPPEGHGWTFVLRDGRIGAGRIGVTGTQMDALVEQLRATLEDGNGEKPFAAGTAHEIYRALFAGVAGPVGEARRLVVVPSGQLLSVPFGVLVDAPPPAPTGYENVSFLLARMPIAHVPAPSSFVALRRAGPSRASQPWFGFGAPTPVPLAQALRTFPASAQCGRLLASLPPLATAGLELQASGQLMRASARDIRTGSAFTADAVRRTALRDFRVLHFATHGLMPGELSCLQEATIIASPSPGAPNAANALLTAGIVLDLELDADVVVLSACNSGGGSAGESLSSLARSIFYAGARSLMVTHWYLNDAAATRIIAYSLRNLQQGQGMAEALRGAQLDLARNVPGGGHPALWGAFALVGPGPSGRAAQVEAAR</sequence>
<evidence type="ECO:0000259" key="1">
    <source>
        <dbReference type="Pfam" id="PF12770"/>
    </source>
</evidence>
<organism evidence="2 3">
    <name type="scientific">Neoroseomonas terrae</name>
    <dbReference type="NCBI Taxonomy" id="424799"/>
    <lineage>
        <taxon>Bacteria</taxon>
        <taxon>Pseudomonadati</taxon>
        <taxon>Pseudomonadota</taxon>
        <taxon>Alphaproteobacteria</taxon>
        <taxon>Acetobacterales</taxon>
        <taxon>Acetobacteraceae</taxon>
        <taxon>Neoroseomonas</taxon>
    </lineage>
</organism>